<dbReference type="InterPro" id="IPR000782">
    <property type="entry name" value="FAS1_domain"/>
</dbReference>
<sequence length="231" mass="25170">MRSFAVFLLATALFAGLATAQDVAVDDLSICKTALERIMPDVNFKSGFTVFCPTNDAFEDFAFEMGYEGDESDAEAFLDRSPAHLNLFRTILSYHITQGVTPLAKLSSGPLATLSGHSFEVVKEGDDDIELKHTWVDLEHEEPEANDEEYADALEGGDLTFEGPYQEGVSTYVVHAVEAVMVPKEVAEEARATHAAVEAASIEEYGDAEEEQPEEEAAAAGKAHRRLLHAL</sequence>
<dbReference type="SUPFAM" id="SSF82153">
    <property type="entry name" value="FAS1 domain"/>
    <property type="match status" value="1"/>
</dbReference>
<dbReference type="EMBL" id="BDRX01000204">
    <property type="protein sequence ID" value="GBG00248.1"/>
    <property type="molecule type" value="Genomic_DNA"/>
</dbReference>
<name>A0A2V0PRN7_9CHLO</name>
<protein>
    <recommendedName>
        <fullName evidence="2">FAS1 domain-containing protein</fullName>
    </recommendedName>
</protein>
<dbReference type="OrthoDB" id="447425at2759"/>
<accession>A0A2V0PRN7</accession>
<dbReference type="Gene3D" id="2.30.180.10">
    <property type="entry name" value="FAS1 domain"/>
    <property type="match status" value="1"/>
</dbReference>
<evidence type="ECO:0000313" key="3">
    <source>
        <dbReference type="EMBL" id="GBG00248.1"/>
    </source>
</evidence>
<dbReference type="Pfam" id="PF02469">
    <property type="entry name" value="Fasciclin"/>
    <property type="match status" value="1"/>
</dbReference>
<feature type="chain" id="PRO_5015868443" description="FAS1 domain-containing protein" evidence="1">
    <location>
        <begin position="21"/>
        <end position="231"/>
    </location>
</feature>
<evidence type="ECO:0000256" key="1">
    <source>
        <dbReference type="SAM" id="SignalP"/>
    </source>
</evidence>
<gene>
    <name evidence="3" type="ORF">Rsub_12892</name>
</gene>
<dbReference type="InParanoid" id="A0A2V0PRN7"/>
<reference evidence="3 4" key="1">
    <citation type="journal article" date="2018" name="Sci. Rep.">
        <title>Raphidocelis subcapitata (=Pseudokirchneriella subcapitata) provides an insight into genome evolution and environmental adaptations in the Sphaeropleales.</title>
        <authorList>
            <person name="Suzuki S."/>
            <person name="Yamaguchi H."/>
            <person name="Nakajima N."/>
            <person name="Kawachi M."/>
        </authorList>
    </citation>
    <scope>NUCLEOTIDE SEQUENCE [LARGE SCALE GENOMIC DNA]</scope>
    <source>
        <strain evidence="3 4">NIES-35</strain>
    </source>
</reference>
<comment type="caution">
    <text evidence="3">The sequence shown here is derived from an EMBL/GenBank/DDBJ whole genome shotgun (WGS) entry which is preliminary data.</text>
</comment>
<dbReference type="PROSITE" id="PS50213">
    <property type="entry name" value="FAS1"/>
    <property type="match status" value="1"/>
</dbReference>
<evidence type="ECO:0000313" key="4">
    <source>
        <dbReference type="Proteomes" id="UP000247498"/>
    </source>
</evidence>
<dbReference type="AlphaFoldDB" id="A0A2V0PRN7"/>
<dbReference type="InterPro" id="IPR036378">
    <property type="entry name" value="FAS1_dom_sf"/>
</dbReference>
<dbReference type="Proteomes" id="UP000247498">
    <property type="component" value="Unassembled WGS sequence"/>
</dbReference>
<keyword evidence="4" id="KW-1185">Reference proteome</keyword>
<proteinExistence type="predicted"/>
<evidence type="ECO:0000259" key="2">
    <source>
        <dbReference type="PROSITE" id="PS50213"/>
    </source>
</evidence>
<dbReference type="SMART" id="SM00554">
    <property type="entry name" value="FAS1"/>
    <property type="match status" value="1"/>
</dbReference>
<organism evidence="3 4">
    <name type="scientific">Raphidocelis subcapitata</name>
    <dbReference type="NCBI Taxonomy" id="307507"/>
    <lineage>
        <taxon>Eukaryota</taxon>
        <taxon>Viridiplantae</taxon>
        <taxon>Chlorophyta</taxon>
        <taxon>core chlorophytes</taxon>
        <taxon>Chlorophyceae</taxon>
        <taxon>CS clade</taxon>
        <taxon>Sphaeropleales</taxon>
        <taxon>Selenastraceae</taxon>
        <taxon>Raphidocelis</taxon>
    </lineage>
</organism>
<keyword evidence="1" id="KW-0732">Signal</keyword>
<feature type="signal peptide" evidence="1">
    <location>
        <begin position="1"/>
        <end position="20"/>
    </location>
</feature>
<feature type="domain" description="FAS1" evidence="2">
    <location>
        <begin position="1"/>
        <end position="181"/>
    </location>
</feature>